<evidence type="ECO:0000259" key="2">
    <source>
        <dbReference type="SMART" id="SM00881"/>
    </source>
</evidence>
<dbReference type="SUPFAM" id="SSF51735">
    <property type="entry name" value="NAD(P)-binding Rossmann-fold domains"/>
    <property type="match status" value="1"/>
</dbReference>
<evidence type="ECO:0000313" key="3">
    <source>
        <dbReference type="EMBL" id="SEH55510.1"/>
    </source>
</evidence>
<dbReference type="AlphaFoldDB" id="A0A1H6J988"/>
<dbReference type="PANTHER" id="PTHR33303">
    <property type="entry name" value="CYTOPLASMIC PROTEIN-RELATED"/>
    <property type="match status" value="1"/>
</dbReference>
<evidence type="ECO:0000256" key="1">
    <source>
        <dbReference type="SAM" id="MobiDB-lite"/>
    </source>
</evidence>
<dbReference type="EMBL" id="FNWU01000006">
    <property type="protein sequence ID" value="SEH55510.1"/>
    <property type="molecule type" value="Genomic_DNA"/>
</dbReference>
<dbReference type="InterPro" id="IPR003781">
    <property type="entry name" value="CoA-bd"/>
</dbReference>
<dbReference type="Gene3D" id="3.40.50.720">
    <property type="entry name" value="NAD(P)-binding Rossmann-like Domain"/>
    <property type="match status" value="1"/>
</dbReference>
<evidence type="ECO:0000313" key="4">
    <source>
        <dbReference type="Proteomes" id="UP000199215"/>
    </source>
</evidence>
<sequence>MDDSDTADPDATDPDTADSNSTDPDATGPDPSAPLETRMDALLDAETVAVVGCSRTPEKAAHRIPKYLQENGYRIVPVNPSADTILDEPAYDSLTEVPRDITIDVVDVFRPSEAVPGVVDDVLERREVVGDVDGLWLQLGIRNDDAAERAAAAGVAVVQDRCMKVEHERLR</sequence>
<proteinExistence type="predicted"/>
<feature type="compositionally biased region" description="Acidic residues" evidence="1">
    <location>
        <begin position="1"/>
        <end position="16"/>
    </location>
</feature>
<feature type="domain" description="CoA-binding" evidence="2">
    <location>
        <begin position="42"/>
        <end position="141"/>
    </location>
</feature>
<feature type="compositionally biased region" description="Low complexity" evidence="1">
    <location>
        <begin position="17"/>
        <end position="27"/>
    </location>
</feature>
<organism evidence="3 4">
    <name type="scientific">Halopenitus malekzadehii</name>
    <dbReference type="NCBI Taxonomy" id="1267564"/>
    <lineage>
        <taxon>Archaea</taxon>
        <taxon>Methanobacteriati</taxon>
        <taxon>Methanobacteriota</taxon>
        <taxon>Stenosarchaea group</taxon>
        <taxon>Halobacteria</taxon>
        <taxon>Halobacteriales</taxon>
        <taxon>Haloferacaceae</taxon>
        <taxon>Halopenitus</taxon>
    </lineage>
</organism>
<protein>
    <recommendedName>
        <fullName evidence="2">CoA-binding domain-containing protein</fullName>
    </recommendedName>
</protein>
<feature type="region of interest" description="Disordered" evidence="1">
    <location>
        <begin position="1"/>
        <end position="37"/>
    </location>
</feature>
<dbReference type="InterPro" id="IPR036291">
    <property type="entry name" value="NAD(P)-bd_dom_sf"/>
</dbReference>
<dbReference type="SMART" id="SM00881">
    <property type="entry name" value="CoA_binding"/>
    <property type="match status" value="1"/>
</dbReference>
<accession>A0A1H6J988</accession>
<name>A0A1H6J988_9EURY</name>
<dbReference type="STRING" id="1267564.SAMN05192561_10694"/>
<reference evidence="3 4" key="1">
    <citation type="submission" date="2016-10" db="EMBL/GenBank/DDBJ databases">
        <authorList>
            <person name="de Groot N.N."/>
        </authorList>
    </citation>
    <scope>NUCLEOTIDE SEQUENCE [LARGE SCALE GENOMIC DNA]</scope>
    <source>
        <strain evidence="3 4">IBRC-M10418</strain>
    </source>
</reference>
<keyword evidence="4" id="KW-1185">Reference proteome</keyword>
<gene>
    <name evidence="3" type="ORF">SAMN05192561_10694</name>
</gene>
<dbReference type="Pfam" id="PF13380">
    <property type="entry name" value="CoA_binding_2"/>
    <property type="match status" value="1"/>
</dbReference>
<dbReference type="Proteomes" id="UP000199215">
    <property type="component" value="Unassembled WGS sequence"/>
</dbReference>
<dbReference type="PANTHER" id="PTHR33303:SF2">
    <property type="entry name" value="COA-BINDING DOMAIN-CONTAINING PROTEIN"/>
    <property type="match status" value="1"/>
</dbReference>